<dbReference type="Proteomes" id="UP000245207">
    <property type="component" value="Unassembled WGS sequence"/>
</dbReference>
<feature type="domain" description="Jacalin-type lectin" evidence="4">
    <location>
        <begin position="1"/>
        <end position="151"/>
    </location>
</feature>
<keyword evidence="2 5" id="KW-0430">Lectin</keyword>
<dbReference type="Pfam" id="PF01419">
    <property type="entry name" value="Jacalin"/>
    <property type="match status" value="1"/>
</dbReference>
<name>A0A2U1N585_ARTAN</name>
<dbReference type="OrthoDB" id="581739at2759"/>
<dbReference type="PROSITE" id="PS51752">
    <property type="entry name" value="JACALIN_LECTIN"/>
    <property type="match status" value="1"/>
</dbReference>
<reference evidence="5 6" key="1">
    <citation type="journal article" date="2018" name="Mol. Plant">
        <title>The genome of Artemisia annua provides insight into the evolution of Asteraceae family and artemisinin biosynthesis.</title>
        <authorList>
            <person name="Shen Q."/>
            <person name="Zhang L."/>
            <person name="Liao Z."/>
            <person name="Wang S."/>
            <person name="Yan T."/>
            <person name="Shi P."/>
            <person name="Liu M."/>
            <person name="Fu X."/>
            <person name="Pan Q."/>
            <person name="Wang Y."/>
            <person name="Lv Z."/>
            <person name="Lu X."/>
            <person name="Zhang F."/>
            <person name="Jiang W."/>
            <person name="Ma Y."/>
            <person name="Chen M."/>
            <person name="Hao X."/>
            <person name="Li L."/>
            <person name="Tang Y."/>
            <person name="Lv G."/>
            <person name="Zhou Y."/>
            <person name="Sun X."/>
            <person name="Brodelius P.E."/>
            <person name="Rose J.K.C."/>
            <person name="Tang K."/>
        </authorList>
    </citation>
    <scope>NUCLEOTIDE SEQUENCE [LARGE SCALE GENOMIC DNA]</scope>
    <source>
        <strain evidence="6">cv. Huhao1</strain>
        <tissue evidence="5">Leaf</tissue>
    </source>
</reference>
<dbReference type="EMBL" id="PKPP01003589">
    <property type="protein sequence ID" value="PWA68647.1"/>
    <property type="molecule type" value="Genomic_DNA"/>
</dbReference>
<evidence type="ECO:0000313" key="5">
    <source>
        <dbReference type="EMBL" id="PWA68647.1"/>
    </source>
</evidence>
<proteinExistence type="inferred from homology"/>
<accession>A0A2U1N585</accession>
<keyword evidence="6" id="KW-1185">Reference proteome</keyword>
<comment type="similarity">
    <text evidence="1">Belongs to the jacalin lectin family.</text>
</comment>
<dbReference type="InterPro" id="IPR001229">
    <property type="entry name" value="Jacalin-like_lectin_dom"/>
</dbReference>
<dbReference type="SUPFAM" id="SSF51101">
    <property type="entry name" value="Mannose-binding lectins"/>
    <property type="match status" value="1"/>
</dbReference>
<comment type="caution">
    <text evidence="5">The sequence shown here is derived from an EMBL/GenBank/DDBJ whole genome shotgun (WGS) entry which is preliminary data.</text>
</comment>
<dbReference type="PANTHER" id="PTHR47293">
    <property type="entry name" value="JACALIN-RELATED LECTIN 3"/>
    <property type="match status" value="1"/>
</dbReference>
<evidence type="ECO:0000259" key="4">
    <source>
        <dbReference type="PROSITE" id="PS51752"/>
    </source>
</evidence>
<feature type="region of interest" description="Disordered" evidence="3">
    <location>
        <begin position="176"/>
        <end position="196"/>
    </location>
</feature>
<dbReference type="GO" id="GO:0030246">
    <property type="term" value="F:carbohydrate binding"/>
    <property type="evidence" value="ECO:0007669"/>
    <property type="project" value="UniProtKB-KW"/>
</dbReference>
<evidence type="ECO:0000256" key="3">
    <source>
        <dbReference type="SAM" id="MobiDB-lite"/>
    </source>
</evidence>
<dbReference type="AlphaFoldDB" id="A0A2U1N585"/>
<protein>
    <submittedName>
        <fullName evidence="5">Jacalin-like lectin domain-containing protein</fullName>
    </submittedName>
</protein>
<evidence type="ECO:0000313" key="6">
    <source>
        <dbReference type="Proteomes" id="UP000245207"/>
    </source>
</evidence>
<evidence type="ECO:0000256" key="2">
    <source>
        <dbReference type="ARBA" id="ARBA00022734"/>
    </source>
</evidence>
<evidence type="ECO:0000256" key="1">
    <source>
        <dbReference type="ARBA" id="ARBA00006568"/>
    </source>
</evidence>
<dbReference type="PANTHER" id="PTHR47293:SF43">
    <property type="entry name" value="PENTATRICOPEPTIDE REPEAT-CONTAINING PROTEIN DWY1, CHLOROPLASTIC"/>
    <property type="match status" value="1"/>
</dbReference>
<gene>
    <name evidence="5" type="ORF">CTI12_AA306430</name>
</gene>
<dbReference type="Gene3D" id="2.100.10.30">
    <property type="entry name" value="Jacalin-like lectin domain"/>
    <property type="match status" value="1"/>
</dbReference>
<sequence>MSISKLGPPQMVGERWSDRGLTDIKEICVSHHAGLIDAISMVYGGPDEDIIREHGEMNPRYNHSHIPFALDEFLTRIHGYYLLNQHGYPERLLSLGIDTNKNSYGPFGEGFSDGPQQLERYSFDIGSNRFRGFHGAVHNHSLSAIGVYVKKYISNSKNIEKIPPDPVTQTTQAQAQASMVQTRSRSKLRMGTMNQT</sequence>
<organism evidence="5 6">
    <name type="scientific">Artemisia annua</name>
    <name type="common">Sweet wormwood</name>
    <dbReference type="NCBI Taxonomy" id="35608"/>
    <lineage>
        <taxon>Eukaryota</taxon>
        <taxon>Viridiplantae</taxon>
        <taxon>Streptophyta</taxon>
        <taxon>Embryophyta</taxon>
        <taxon>Tracheophyta</taxon>
        <taxon>Spermatophyta</taxon>
        <taxon>Magnoliopsida</taxon>
        <taxon>eudicotyledons</taxon>
        <taxon>Gunneridae</taxon>
        <taxon>Pentapetalae</taxon>
        <taxon>asterids</taxon>
        <taxon>campanulids</taxon>
        <taxon>Asterales</taxon>
        <taxon>Asteraceae</taxon>
        <taxon>Asteroideae</taxon>
        <taxon>Anthemideae</taxon>
        <taxon>Artemisiinae</taxon>
        <taxon>Artemisia</taxon>
    </lineage>
</organism>
<dbReference type="InterPro" id="IPR036404">
    <property type="entry name" value="Jacalin-like_lectin_dom_sf"/>
</dbReference>
<dbReference type="SMART" id="SM00915">
    <property type="entry name" value="Jacalin"/>
    <property type="match status" value="1"/>
</dbReference>